<dbReference type="InterPro" id="IPR014722">
    <property type="entry name" value="Rib_uL2_dom2"/>
</dbReference>
<evidence type="ECO:0008006" key="3">
    <source>
        <dbReference type="Google" id="ProtNLM"/>
    </source>
</evidence>
<evidence type="ECO:0000313" key="2">
    <source>
        <dbReference type="Proteomes" id="UP001142810"/>
    </source>
</evidence>
<dbReference type="EMBL" id="JAPFRD010000010">
    <property type="protein sequence ID" value="MCW8108719.1"/>
    <property type="molecule type" value="Genomic_DNA"/>
</dbReference>
<comment type="caution">
    <text evidence="1">The sequence shown here is derived from an EMBL/GenBank/DDBJ whole genome shotgun (WGS) entry which is preliminary data.</text>
</comment>
<organism evidence="1 2">
    <name type="scientific">Alteromonas aquimaris</name>
    <dbReference type="NCBI Taxonomy" id="2998417"/>
    <lineage>
        <taxon>Bacteria</taxon>
        <taxon>Pseudomonadati</taxon>
        <taxon>Pseudomonadota</taxon>
        <taxon>Gammaproteobacteria</taxon>
        <taxon>Alteromonadales</taxon>
        <taxon>Alteromonadaceae</taxon>
        <taxon>Alteromonas/Salinimonas group</taxon>
        <taxon>Alteromonas</taxon>
    </lineage>
</organism>
<gene>
    <name evidence="1" type="ORF">OPS25_09440</name>
</gene>
<protein>
    <recommendedName>
        <fullName evidence="3">RNA-binding protein</fullName>
    </recommendedName>
</protein>
<evidence type="ECO:0000313" key="1">
    <source>
        <dbReference type="EMBL" id="MCW8108719.1"/>
    </source>
</evidence>
<dbReference type="RefSeq" id="WP_265617464.1">
    <property type="nucleotide sequence ID" value="NZ_JAPFRD010000010.1"/>
</dbReference>
<keyword evidence="2" id="KW-1185">Reference proteome</keyword>
<name>A0ABT3P7J2_9ALTE</name>
<sequence length="66" mass="7045">MEIKDGVNCVVLAGTHKGKTGLVRDIHTSKCGNATITVVQQNGEKFKTLAKNVRVSERASTSMKGT</sequence>
<dbReference type="Gene3D" id="2.30.30.30">
    <property type="match status" value="1"/>
</dbReference>
<accession>A0ABT3P7J2</accession>
<dbReference type="Proteomes" id="UP001142810">
    <property type="component" value="Unassembled WGS sequence"/>
</dbReference>
<proteinExistence type="predicted"/>
<reference evidence="1" key="1">
    <citation type="submission" date="2022-11" db="EMBL/GenBank/DDBJ databases">
        <title>Alteromonas sp. nov., isolated from sea water of the Qingdao.</title>
        <authorList>
            <person name="Wang Q."/>
        </authorList>
    </citation>
    <scope>NUCLEOTIDE SEQUENCE</scope>
    <source>
        <strain evidence="1">ASW11-7</strain>
    </source>
</reference>